<gene>
    <name evidence="6" type="primary">exo I_12</name>
    <name evidence="6" type="ORF">AMLFYP55_02218</name>
</gene>
<dbReference type="RefSeq" id="WP_102728776.1">
    <property type="nucleotide sequence ID" value="NZ_CACRSS010000002.1"/>
</dbReference>
<comment type="similarity">
    <text evidence="2">Belongs to the glycosyl hydrolase 20 family.</text>
</comment>
<dbReference type="InterPro" id="IPR025705">
    <property type="entry name" value="Beta_hexosaminidase_sua/sub"/>
</dbReference>
<dbReference type="Pfam" id="PF02838">
    <property type="entry name" value="Glyco_hydro_20b"/>
    <property type="match status" value="1"/>
</dbReference>
<proteinExistence type="inferred from homology"/>
<dbReference type="InterPro" id="IPR015882">
    <property type="entry name" value="HEX_bac_N"/>
</dbReference>
<evidence type="ECO:0000313" key="6">
    <source>
        <dbReference type="EMBL" id="VYS94322.1"/>
    </source>
</evidence>
<evidence type="ECO:0000256" key="5">
    <source>
        <dbReference type="ARBA" id="ARBA00023295"/>
    </source>
</evidence>
<dbReference type="InterPro" id="IPR015883">
    <property type="entry name" value="Glyco_hydro_20_cat"/>
</dbReference>
<dbReference type="GO" id="GO:0004563">
    <property type="term" value="F:beta-N-acetylhexosaminidase activity"/>
    <property type="evidence" value="ECO:0007669"/>
    <property type="project" value="UniProtKB-EC"/>
</dbReference>
<dbReference type="Pfam" id="PF00728">
    <property type="entry name" value="Glyco_hydro_20"/>
    <property type="match status" value="1"/>
</dbReference>
<dbReference type="PROSITE" id="PS51257">
    <property type="entry name" value="PROKAR_LIPOPROTEIN"/>
    <property type="match status" value="1"/>
</dbReference>
<dbReference type="PANTHER" id="PTHR22600:SF57">
    <property type="entry name" value="BETA-N-ACETYLHEXOSAMINIDASE"/>
    <property type="match status" value="1"/>
</dbReference>
<dbReference type="PANTHER" id="PTHR22600">
    <property type="entry name" value="BETA-HEXOSAMINIDASE"/>
    <property type="match status" value="1"/>
</dbReference>
<protein>
    <recommendedName>
        <fullName evidence="3">beta-N-acetylhexosaminidase</fullName>
        <ecNumber evidence="3">3.2.1.52</ecNumber>
    </recommendedName>
</protein>
<dbReference type="EC" id="3.2.1.52" evidence="3"/>
<dbReference type="SUPFAM" id="SSF51445">
    <property type="entry name" value="(Trans)glycosidases"/>
    <property type="match status" value="1"/>
</dbReference>
<name>A0A6N2SMU2_9BACT</name>
<organism evidence="6">
    <name type="scientific">Akkermansia muciniphila</name>
    <dbReference type="NCBI Taxonomy" id="239935"/>
    <lineage>
        <taxon>Bacteria</taxon>
        <taxon>Pseudomonadati</taxon>
        <taxon>Verrucomicrobiota</taxon>
        <taxon>Verrucomicrobiia</taxon>
        <taxon>Verrucomicrobiales</taxon>
        <taxon>Akkermansiaceae</taxon>
        <taxon>Akkermansia</taxon>
    </lineage>
</organism>
<evidence type="ECO:0000256" key="4">
    <source>
        <dbReference type="ARBA" id="ARBA00022801"/>
    </source>
</evidence>
<dbReference type="PIRSF" id="PIRSF001093">
    <property type="entry name" value="B-hxosamndse_ab_euk"/>
    <property type="match status" value="1"/>
</dbReference>
<dbReference type="InterPro" id="IPR017853">
    <property type="entry name" value="GH"/>
</dbReference>
<dbReference type="Gene3D" id="3.20.20.80">
    <property type="entry name" value="Glycosidases"/>
    <property type="match status" value="1"/>
</dbReference>
<dbReference type="GO" id="GO:0030203">
    <property type="term" value="P:glycosaminoglycan metabolic process"/>
    <property type="evidence" value="ECO:0007669"/>
    <property type="project" value="TreeGrafter"/>
</dbReference>
<dbReference type="Gene3D" id="3.30.379.10">
    <property type="entry name" value="Chitobiase/beta-hexosaminidase domain 2-like"/>
    <property type="match status" value="1"/>
</dbReference>
<dbReference type="GO" id="GO:0016020">
    <property type="term" value="C:membrane"/>
    <property type="evidence" value="ECO:0007669"/>
    <property type="project" value="TreeGrafter"/>
</dbReference>
<dbReference type="SUPFAM" id="SSF55545">
    <property type="entry name" value="beta-N-acetylhexosaminidase-like domain"/>
    <property type="match status" value="1"/>
</dbReference>
<dbReference type="GO" id="GO:0005975">
    <property type="term" value="P:carbohydrate metabolic process"/>
    <property type="evidence" value="ECO:0007669"/>
    <property type="project" value="InterPro"/>
</dbReference>
<evidence type="ECO:0000256" key="1">
    <source>
        <dbReference type="ARBA" id="ARBA00001231"/>
    </source>
</evidence>
<dbReference type="EMBL" id="CACRSS010000002">
    <property type="protein sequence ID" value="VYS94322.1"/>
    <property type="molecule type" value="Genomic_DNA"/>
</dbReference>
<dbReference type="AlphaFoldDB" id="A0A6N2SMU2"/>
<comment type="catalytic activity">
    <reaction evidence="1">
        <text>Hydrolysis of terminal non-reducing N-acetyl-D-hexosamine residues in N-acetyl-beta-D-hexosaminides.</text>
        <dbReference type="EC" id="3.2.1.52"/>
    </reaction>
</comment>
<evidence type="ECO:0000256" key="3">
    <source>
        <dbReference type="ARBA" id="ARBA00012663"/>
    </source>
</evidence>
<dbReference type="CDD" id="cd06563">
    <property type="entry name" value="GH20_chitobiase-like"/>
    <property type="match status" value="1"/>
</dbReference>
<dbReference type="GeneID" id="84022989"/>
<keyword evidence="5 6" id="KW-0326">Glycosidase</keyword>
<dbReference type="InterPro" id="IPR029018">
    <property type="entry name" value="Hex-like_dom2"/>
</dbReference>
<keyword evidence="4 6" id="KW-0378">Hydrolase</keyword>
<evidence type="ECO:0000256" key="2">
    <source>
        <dbReference type="ARBA" id="ARBA00006285"/>
    </source>
</evidence>
<sequence>MIESLLKKPSVMFKLIYLLACTAFSASMACAAPAEKYSIIPEPEKTELKRNATRTLKLLSDKTSPALGKDAYQLTVTPQGVHLSSGGKEGRIYGLVTLQQLQDQLAAHPEGIPCGVIKDKPRYPWRGMMVDPARHFIPIKDLKKFVDLMAYYKFNKLQLHLTDDQGWRLPVPGYPKLKSISSKRAESFGNGTPHEGMYTRQELKDLVAYCAARGIEVIPEIDMPGHNQALAAAYPEFFCFPDHNTKVSTTGGVGLYLVCPHKPEIWKFYAAVFDELRDIFPSTMVHLGGDEAPLEKTWEKCPLSVKYRQQKGMKDVHEELKEFEAKMASMLAARGKKPIFWYEKPWAQASVYRKGDTVFTWRMGLTPSTITETKKQGLPLIIAAGEHCYLDYPQIPGQDNRGWMPTTTLEQSYKLNPAYGRPEQETDHIIGVQATMWAEQLPTLNHLLYRTYPRACAIAEAGWSPMNVRSWENFQRKLADQRQFVLKRFNYDMERTKENEPPFK</sequence>
<dbReference type="PRINTS" id="PR00738">
    <property type="entry name" value="GLHYDRLASE20"/>
</dbReference>
<reference evidence="6" key="1">
    <citation type="submission" date="2019-11" db="EMBL/GenBank/DDBJ databases">
        <authorList>
            <person name="Feng L."/>
        </authorList>
    </citation>
    <scope>NUCLEOTIDE SEQUENCE</scope>
    <source>
        <strain evidence="6">AMuciniphilaLFYP55</strain>
    </source>
</reference>
<accession>A0A6N2SMU2</accession>